<dbReference type="KEGG" id="gqu:AWC35_09930"/>
<dbReference type="AlphaFoldDB" id="A0A250B0P2"/>
<sequence>MLRVLAAGSLRSVWGPLMSCFSARSGINVSSQFGPAGLLRQRIEQDEGCDLFASANQAHPAALCRQGLALAAVPFAANRLCLTVASNCLTAGENWLSLLMNPALRLATSTPVSDPSGDYTWQLFDTLDQRHPGLGATLRQRALPLVGGPHSPAVPSGELAASWLIRSGQAEMFIGYASYAEKLRRQPDLAVLPIPDDYNVAACYALAQCTVQAKPLADFLLSPAAQGILVAAGFGGAKLGC</sequence>
<dbReference type="OrthoDB" id="516817at2"/>
<dbReference type="EMBL" id="CP014136">
    <property type="protein sequence ID" value="ATA19636.1"/>
    <property type="molecule type" value="Genomic_DNA"/>
</dbReference>
<dbReference type="GO" id="GO:0030973">
    <property type="term" value="F:molybdate ion binding"/>
    <property type="evidence" value="ECO:0007669"/>
    <property type="project" value="TreeGrafter"/>
</dbReference>
<evidence type="ECO:0000313" key="2">
    <source>
        <dbReference type="Proteomes" id="UP000217182"/>
    </source>
</evidence>
<reference evidence="1 2" key="1">
    <citation type="submission" date="2016-01" db="EMBL/GenBank/DDBJ databases">
        <authorList>
            <person name="Oliw E.H."/>
        </authorList>
    </citation>
    <scope>NUCLEOTIDE SEQUENCE [LARGE SCALE GENOMIC DNA]</scope>
    <source>
        <strain evidence="1 2">FRB97</strain>
    </source>
</reference>
<evidence type="ECO:0000313" key="1">
    <source>
        <dbReference type="EMBL" id="ATA19636.1"/>
    </source>
</evidence>
<dbReference type="RefSeq" id="WP_095846243.1">
    <property type="nucleotide sequence ID" value="NZ_CP014136.1"/>
</dbReference>
<gene>
    <name evidence="1" type="ORF">AWC35_09930</name>
</gene>
<organism evidence="1 2">
    <name type="scientific">Gibbsiella quercinecans</name>
    <dbReference type="NCBI Taxonomy" id="929813"/>
    <lineage>
        <taxon>Bacteria</taxon>
        <taxon>Pseudomonadati</taxon>
        <taxon>Pseudomonadota</taxon>
        <taxon>Gammaproteobacteria</taxon>
        <taxon>Enterobacterales</taxon>
        <taxon>Yersiniaceae</taxon>
        <taxon>Gibbsiella</taxon>
    </lineage>
</organism>
<dbReference type="SUPFAM" id="SSF53850">
    <property type="entry name" value="Periplasmic binding protein-like II"/>
    <property type="match status" value="1"/>
</dbReference>
<proteinExistence type="predicted"/>
<dbReference type="Gene3D" id="3.40.190.10">
    <property type="entry name" value="Periplasmic binding protein-like II"/>
    <property type="match status" value="2"/>
</dbReference>
<protein>
    <submittedName>
        <fullName evidence="1">Molybdenum ABC transporter substrate-binding protein</fullName>
    </submittedName>
</protein>
<keyword evidence="2" id="KW-1185">Reference proteome</keyword>
<name>A0A250B0P2_9GAMM</name>
<dbReference type="PANTHER" id="PTHR30632">
    <property type="entry name" value="MOLYBDATE-BINDING PERIPLASMIC PROTEIN"/>
    <property type="match status" value="1"/>
</dbReference>
<dbReference type="InterPro" id="IPR050682">
    <property type="entry name" value="ModA/WtpA"/>
</dbReference>
<dbReference type="PANTHER" id="PTHR30632:SF0">
    <property type="entry name" value="SULFATE-BINDING PROTEIN"/>
    <property type="match status" value="1"/>
</dbReference>
<dbReference type="Pfam" id="PF13531">
    <property type="entry name" value="SBP_bac_11"/>
    <property type="match status" value="1"/>
</dbReference>
<dbReference type="GO" id="GO:0015689">
    <property type="term" value="P:molybdate ion transport"/>
    <property type="evidence" value="ECO:0007669"/>
    <property type="project" value="TreeGrafter"/>
</dbReference>
<accession>A0A250B0P2</accession>
<dbReference type="Proteomes" id="UP000217182">
    <property type="component" value="Chromosome"/>
</dbReference>